<dbReference type="SUPFAM" id="SSF48403">
    <property type="entry name" value="Ankyrin repeat"/>
    <property type="match status" value="1"/>
</dbReference>
<protein>
    <submittedName>
        <fullName evidence="1">Ankyrin</fullName>
    </submittedName>
</protein>
<reference evidence="1" key="1">
    <citation type="submission" date="2019-01" db="EMBL/GenBank/DDBJ databases">
        <title>Draft genome sequences of three monokaryotic isolates of the white-rot basidiomycete fungus Dichomitus squalens.</title>
        <authorList>
            <consortium name="DOE Joint Genome Institute"/>
            <person name="Lopez S.C."/>
            <person name="Andreopoulos B."/>
            <person name="Pangilinan J."/>
            <person name="Lipzen A."/>
            <person name="Riley R."/>
            <person name="Ahrendt S."/>
            <person name="Ng V."/>
            <person name="Barry K."/>
            <person name="Daum C."/>
            <person name="Grigoriev I.V."/>
            <person name="Hilden K.S."/>
            <person name="Makela M.R."/>
            <person name="de Vries R.P."/>
        </authorList>
    </citation>
    <scope>NUCLEOTIDE SEQUENCE [LARGE SCALE GENOMIC DNA]</scope>
    <source>
        <strain evidence="1">OM18370.1</strain>
    </source>
</reference>
<dbReference type="EMBL" id="ML143427">
    <property type="protein sequence ID" value="TBU27882.1"/>
    <property type="molecule type" value="Genomic_DNA"/>
</dbReference>
<proteinExistence type="predicted"/>
<dbReference type="Pfam" id="PF12796">
    <property type="entry name" value="Ank_2"/>
    <property type="match status" value="1"/>
</dbReference>
<gene>
    <name evidence="1" type="ORF">BD311DRAFT_695814</name>
</gene>
<dbReference type="OrthoDB" id="10057496at2759"/>
<dbReference type="InterPro" id="IPR036770">
    <property type="entry name" value="Ankyrin_rpt-contain_sf"/>
</dbReference>
<name>A0A4Q9MNC6_9APHY</name>
<sequence length="202" mass="21496">MSLATPTSEDLEELLLSARYGDVDDIQQFVDKFGSDAFATVRDDSGNTVLHMVAGNGHTVTDALNFLLPLVPSSLLAARNNAGSTALHWAALNAHLDVAKKLVRFPGGPGVDLIDIKNATGRSPLGEAENAGWEEGARWFVQVMNLDDNAKSEAVDEELQSAEGVDRVEVEIQDAEGQVAKTVFGTNETDSKSVCAGARAEK</sequence>
<organism evidence="1">
    <name type="scientific">Dichomitus squalens</name>
    <dbReference type="NCBI Taxonomy" id="114155"/>
    <lineage>
        <taxon>Eukaryota</taxon>
        <taxon>Fungi</taxon>
        <taxon>Dikarya</taxon>
        <taxon>Basidiomycota</taxon>
        <taxon>Agaricomycotina</taxon>
        <taxon>Agaricomycetes</taxon>
        <taxon>Polyporales</taxon>
        <taxon>Polyporaceae</taxon>
        <taxon>Dichomitus</taxon>
    </lineage>
</organism>
<accession>A0A4Q9MNC6</accession>
<dbReference type="Gene3D" id="1.25.40.20">
    <property type="entry name" value="Ankyrin repeat-containing domain"/>
    <property type="match status" value="1"/>
</dbReference>
<dbReference type="PANTHER" id="PTHR24121:SF23">
    <property type="entry name" value="NO MECHANORECEPTOR POTENTIAL C, ISOFORM H"/>
    <property type="match status" value="1"/>
</dbReference>
<evidence type="ECO:0000313" key="1">
    <source>
        <dbReference type="EMBL" id="TBU27882.1"/>
    </source>
</evidence>
<feature type="non-terminal residue" evidence="1">
    <location>
        <position position="202"/>
    </location>
</feature>
<dbReference type="AlphaFoldDB" id="A0A4Q9MNC6"/>
<dbReference type="PANTHER" id="PTHR24121">
    <property type="entry name" value="NO MECHANORECEPTOR POTENTIAL C, ISOFORM D-RELATED"/>
    <property type="match status" value="1"/>
</dbReference>
<dbReference type="Proteomes" id="UP000292957">
    <property type="component" value="Unassembled WGS sequence"/>
</dbReference>
<dbReference type="InterPro" id="IPR002110">
    <property type="entry name" value="Ankyrin_rpt"/>
</dbReference>